<evidence type="ECO:0000259" key="2">
    <source>
        <dbReference type="Pfam" id="PF03372"/>
    </source>
</evidence>
<dbReference type="RefSeq" id="WP_118258410.1">
    <property type="nucleotide sequence ID" value="NZ_CALBWO010000031.1"/>
</dbReference>
<reference evidence="3 4" key="1">
    <citation type="submission" date="2018-08" db="EMBL/GenBank/DDBJ databases">
        <title>A genome reference for cultivated species of the human gut microbiota.</title>
        <authorList>
            <person name="Zou Y."/>
            <person name="Xue W."/>
            <person name="Luo G."/>
        </authorList>
    </citation>
    <scope>NUCLEOTIDE SEQUENCE [LARGE SCALE GENOMIC DNA]</scope>
    <source>
        <strain evidence="3 4">AF14-49</strain>
    </source>
</reference>
<dbReference type="GO" id="GO:0016020">
    <property type="term" value="C:membrane"/>
    <property type="evidence" value="ECO:0007669"/>
    <property type="project" value="GOC"/>
</dbReference>
<dbReference type="STRING" id="1121130.GCA_000519105_00533"/>
<evidence type="ECO:0000313" key="3">
    <source>
        <dbReference type="EMBL" id="RGV36912.1"/>
    </source>
</evidence>
<dbReference type="Pfam" id="PF03372">
    <property type="entry name" value="Exo_endo_phos"/>
    <property type="match status" value="1"/>
</dbReference>
<dbReference type="GO" id="GO:0003824">
    <property type="term" value="F:catalytic activity"/>
    <property type="evidence" value="ECO:0007669"/>
    <property type="project" value="InterPro"/>
</dbReference>
<dbReference type="GO" id="GO:0006506">
    <property type="term" value="P:GPI anchor biosynthetic process"/>
    <property type="evidence" value="ECO:0007669"/>
    <property type="project" value="TreeGrafter"/>
</dbReference>
<organism evidence="3 4">
    <name type="scientific">Butyricimonas virosa</name>
    <dbReference type="NCBI Taxonomy" id="544645"/>
    <lineage>
        <taxon>Bacteria</taxon>
        <taxon>Pseudomonadati</taxon>
        <taxon>Bacteroidota</taxon>
        <taxon>Bacteroidia</taxon>
        <taxon>Bacteroidales</taxon>
        <taxon>Odoribacteraceae</taxon>
        <taxon>Butyricimonas</taxon>
    </lineage>
</organism>
<dbReference type="InterPro" id="IPR005135">
    <property type="entry name" value="Endo/exonuclease/phosphatase"/>
</dbReference>
<feature type="transmembrane region" description="Helical" evidence="1">
    <location>
        <begin position="69"/>
        <end position="91"/>
    </location>
</feature>
<keyword evidence="1" id="KW-1133">Transmembrane helix</keyword>
<dbReference type="Gene3D" id="3.60.10.10">
    <property type="entry name" value="Endonuclease/exonuclease/phosphatase"/>
    <property type="match status" value="1"/>
</dbReference>
<dbReference type="PANTHER" id="PTHR14859">
    <property type="entry name" value="CALCOFLUOR WHITE HYPERSENSITIVE PROTEIN PRECURSOR"/>
    <property type="match status" value="1"/>
</dbReference>
<feature type="domain" description="Endonuclease/exonuclease/phosphatase" evidence="2">
    <location>
        <begin position="106"/>
        <end position="348"/>
    </location>
</feature>
<name>A0A412X7C2_9BACT</name>
<dbReference type="PANTHER" id="PTHR14859:SF15">
    <property type="entry name" value="ENDONUCLEASE_EXONUCLEASE_PHOSPHATASE DOMAIN-CONTAINING PROTEIN"/>
    <property type="match status" value="1"/>
</dbReference>
<dbReference type="InterPro" id="IPR036691">
    <property type="entry name" value="Endo/exonu/phosph_ase_sf"/>
</dbReference>
<dbReference type="AlphaFoldDB" id="A0A412X7C2"/>
<dbReference type="CDD" id="cd09084">
    <property type="entry name" value="EEP-2"/>
    <property type="match status" value="1"/>
</dbReference>
<sequence length="358" mass="41076">MAALRYFFSLLMVPISFVTAGFSLIAYMAGQTNPNESIFITFIGLATPVVLIINLLILVYWIIRKKWWVIIPIVAILLNSGYITSIFQMTLSSSELPDGKLPLRIASYNVGKFKSWEHLETQYYISEFLKNNETNIICFQEYRENTKINADTLSHLLNCPHHAITYLPGSTTLGTGIFSKYPILRFGKIPLDSQTNDAMWVDIQTGETTTRIISCHLQTTNFSRKRKLLDDPALQNADIQQVEDVVTDISQELALNFKIRATQAQIVRQVIDTTRIPTIVCGDFNDTPSSYTYQHIKGNLKDSFKTRGNGYAYTFRGIHHLLRIDFILYSKEFKCTDYYSPEKEWSDHNPVISEFYLK</sequence>
<gene>
    <name evidence="3" type="ORF">DWW18_01655</name>
</gene>
<dbReference type="InterPro" id="IPR051916">
    <property type="entry name" value="GPI-anchor_lipid_remodeler"/>
</dbReference>
<dbReference type="EMBL" id="QRZA01000001">
    <property type="protein sequence ID" value="RGV36912.1"/>
    <property type="molecule type" value="Genomic_DNA"/>
</dbReference>
<accession>A0A412X7C2</accession>
<comment type="caution">
    <text evidence="3">The sequence shown here is derived from an EMBL/GenBank/DDBJ whole genome shotgun (WGS) entry which is preliminary data.</text>
</comment>
<evidence type="ECO:0000256" key="1">
    <source>
        <dbReference type="SAM" id="Phobius"/>
    </source>
</evidence>
<protein>
    <recommendedName>
        <fullName evidence="2">Endonuclease/exonuclease/phosphatase domain-containing protein</fullName>
    </recommendedName>
</protein>
<feature type="transmembrane region" description="Helical" evidence="1">
    <location>
        <begin position="6"/>
        <end position="27"/>
    </location>
</feature>
<proteinExistence type="predicted"/>
<evidence type="ECO:0000313" key="4">
    <source>
        <dbReference type="Proteomes" id="UP000283589"/>
    </source>
</evidence>
<keyword evidence="1" id="KW-0472">Membrane</keyword>
<feature type="transmembrane region" description="Helical" evidence="1">
    <location>
        <begin position="39"/>
        <end position="63"/>
    </location>
</feature>
<keyword evidence="1" id="KW-0812">Transmembrane</keyword>
<dbReference type="Proteomes" id="UP000283589">
    <property type="component" value="Unassembled WGS sequence"/>
</dbReference>
<dbReference type="SUPFAM" id="SSF56219">
    <property type="entry name" value="DNase I-like"/>
    <property type="match status" value="1"/>
</dbReference>